<evidence type="ECO:0000313" key="4">
    <source>
        <dbReference type="EMBL" id="EHP42171.1"/>
    </source>
</evidence>
<evidence type="ECO:0000313" key="5">
    <source>
        <dbReference type="Proteomes" id="UP000005808"/>
    </source>
</evidence>
<dbReference type="GO" id="GO:0016831">
    <property type="term" value="F:carboxy-lyase activity"/>
    <property type="evidence" value="ECO:0007669"/>
    <property type="project" value="UniProtKB-KW"/>
</dbReference>
<evidence type="ECO:0000256" key="2">
    <source>
        <dbReference type="ARBA" id="ARBA00023239"/>
    </source>
</evidence>
<dbReference type="SUPFAM" id="SSF52518">
    <property type="entry name" value="Thiamin diphosphate-binding fold (THDP-binding)"/>
    <property type="match status" value="1"/>
</dbReference>
<dbReference type="PATRIC" id="fig|1127483.3.peg.3244"/>
<evidence type="ECO:0000259" key="3">
    <source>
        <dbReference type="Pfam" id="PF02776"/>
    </source>
</evidence>
<dbReference type="Proteomes" id="UP000005808">
    <property type="component" value="Unassembled WGS sequence"/>
</dbReference>
<dbReference type="Pfam" id="PF02776">
    <property type="entry name" value="TPP_enzyme_N"/>
    <property type="match status" value="1"/>
</dbReference>
<dbReference type="RefSeq" id="WP_006158783.1">
    <property type="nucleotide sequence ID" value="NZ_AHJE01000038.1"/>
</dbReference>
<gene>
    <name evidence="4" type="ORF">OR16_16162</name>
</gene>
<dbReference type="Gene3D" id="3.40.50.970">
    <property type="match status" value="1"/>
</dbReference>
<name>H1S5T9_9BURK</name>
<dbReference type="EMBL" id="AHJE01000038">
    <property type="protein sequence ID" value="EHP42171.1"/>
    <property type="molecule type" value="Genomic_DNA"/>
</dbReference>
<reference evidence="4 5" key="1">
    <citation type="journal article" date="2012" name="J. Bacteriol.">
        <title>De Novo Genome Project of Cupriavidus basilensis OR16.</title>
        <authorList>
            <person name="Cserhati M."/>
            <person name="Kriszt B."/>
            <person name="Szoboszlay S."/>
            <person name="Toth A."/>
            <person name="Szabo I."/>
            <person name="Tancsics A."/>
            <person name="Nagy I."/>
            <person name="Horvath B."/>
            <person name="Nagy I."/>
            <person name="Kukolya J."/>
        </authorList>
    </citation>
    <scope>NUCLEOTIDE SEQUENCE [LARGE SCALE GENOMIC DNA]</scope>
    <source>
        <strain evidence="4 5">OR16</strain>
    </source>
</reference>
<dbReference type="AlphaFoldDB" id="H1S5T9"/>
<sequence length="176" mass="18852">MTVGNHSIAASAYVEALRASRVDHFVTVPDWVQWALHARMEAGVDGIREVMCCNEDQAVTVAAGLTIGGKRPIVVVQNQGLYACVNTIRAIALDARIPTVFLVGQFGREFSNFGGDPAASRRNMVRLLEPVLDALDVPCWRLEAAADLRHIDAAFDAAHARGGAAALIVGAPIAWH</sequence>
<evidence type="ECO:0000256" key="1">
    <source>
        <dbReference type="ARBA" id="ARBA00022793"/>
    </source>
</evidence>
<dbReference type="OrthoDB" id="3684683at2"/>
<dbReference type="InterPro" id="IPR051818">
    <property type="entry name" value="TPP_dependent_decarboxylase"/>
</dbReference>
<keyword evidence="1" id="KW-0210">Decarboxylase</keyword>
<organism evidence="4 5">
    <name type="scientific">Cupriavidus basilensis OR16</name>
    <dbReference type="NCBI Taxonomy" id="1127483"/>
    <lineage>
        <taxon>Bacteria</taxon>
        <taxon>Pseudomonadati</taxon>
        <taxon>Pseudomonadota</taxon>
        <taxon>Betaproteobacteria</taxon>
        <taxon>Burkholderiales</taxon>
        <taxon>Burkholderiaceae</taxon>
        <taxon>Cupriavidus</taxon>
    </lineage>
</organism>
<proteinExistence type="predicted"/>
<feature type="domain" description="Thiamine pyrophosphate enzyme N-terminal TPP-binding" evidence="3">
    <location>
        <begin position="10"/>
        <end position="110"/>
    </location>
</feature>
<protein>
    <submittedName>
        <fullName evidence="4">Thiamine pyrophosphate enzyme, N-terminal TPP-binding domain-containing protein</fullName>
    </submittedName>
</protein>
<accession>H1S5T9</accession>
<dbReference type="InterPro" id="IPR012001">
    <property type="entry name" value="Thiamin_PyroP_enz_TPP-bd_dom"/>
</dbReference>
<keyword evidence="2" id="KW-0456">Lyase</keyword>
<dbReference type="InterPro" id="IPR029061">
    <property type="entry name" value="THDP-binding"/>
</dbReference>
<dbReference type="GO" id="GO:0030976">
    <property type="term" value="F:thiamine pyrophosphate binding"/>
    <property type="evidence" value="ECO:0007669"/>
    <property type="project" value="InterPro"/>
</dbReference>
<comment type="caution">
    <text evidence="4">The sequence shown here is derived from an EMBL/GenBank/DDBJ whole genome shotgun (WGS) entry which is preliminary data.</text>
</comment>
<dbReference type="PANTHER" id="PTHR42818:SF1">
    <property type="entry name" value="SULFOPYRUVATE DECARBOXYLASE"/>
    <property type="match status" value="1"/>
</dbReference>
<dbReference type="PANTHER" id="PTHR42818">
    <property type="entry name" value="SULFOPYRUVATE DECARBOXYLASE SUBUNIT ALPHA"/>
    <property type="match status" value="1"/>
</dbReference>